<dbReference type="Gene3D" id="3.90.1170.50">
    <property type="entry name" value="Aldehyde oxidase/xanthine dehydrogenase, a/b hammerhead"/>
    <property type="match status" value="1"/>
</dbReference>
<dbReference type="Gene3D" id="3.30.365.10">
    <property type="entry name" value="Aldehyde oxidase/xanthine dehydrogenase, molybdopterin binding domain"/>
    <property type="match status" value="4"/>
</dbReference>
<accession>W6K0D4</accession>
<organism evidence="5 6">
    <name type="scientific">Nostocoides australiense Ben110</name>
    <dbReference type="NCBI Taxonomy" id="1193182"/>
    <lineage>
        <taxon>Bacteria</taxon>
        <taxon>Bacillati</taxon>
        <taxon>Actinomycetota</taxon>
        <taxon>Actinomycetes</taxon>
        <taxon>Micrococcales</taxon>
        <taxon>Intrasporangiaceae</taxon>
        <taxon>Nostocoides</taxon>
    </lineage>
</organism>
<evidence type="ECO:0000256" key="1">
    <source>
        <dbReference type="ARBA" id="ARBA00022505"/>
    </source>
</evidence>
<evidence type="ECO:0000313" key="6">
    <source>
        <dbReference type="Proteomes" id="UP000035763"/>
    </source>
</evidence>
<dbReference type="EC" id="1.2.99.2" evidence="5"/>
<comment type="cofactor">
    <cofactor evidence="3">
        <name>Mo-molybdopterin cytosine dinucleotide</name>
        <dbReference type="ChEBI" id="CHEBI:71308"/>
    </cofactor>
</comment>
<dbReference type="SUPFAM" id="SSF56003">
    <property type="entry name" value="Molybdenum cofactor-binding domain"/>
    <property type="match status" value="1"/>
</dbReference>
<dbReference type="GO" id="GO:0016491">
    <property type="term" value="F:oxidoreductase activity"/>
    <property type="evidence" value="ECO:0007669"/>
    <property type="project" value="UniProtKB-KW"/>
</dbReference>
<dbReference type="OrthoDB" id="9758509at2"/>
<evidence type="ECO:0000256" key="2">
    <source>
        <dbReference type="ARBA" id="ARBA00023002"/>
    </source>
</evidence>
<evidence type="ECO:0000259" key="4">
    <source>
        <dbReference type="SMART" id="SM01008"/>
    </source>
</evidence>
<dbReference type="SUPFAM" id="SSF54665">
    <property type="entry name" value="CO dehydrogenase molybdoprotein N-domain-like"/>
    <property type="match status" value="1"/>
</dbReference>
<keyword evidence="2 5" id="KW-0560">Oxidoreductase</keyword>
<dbReference type="Pfam" id="PF02738">
    <property type="entry name" value="MoCoBD_1"/>
    <property type="match status" value="1"/>
</dbReference>
<keyword evidence="6" id="KW-1185">Reference proteome</keyword>
<dbReference type="InterPro" id="IPR036856">
    <property type="entry name" value="Ald_Oxase/Xan_DH_a/b_sf"/>
</dbReference>
<dbReference type="Pfam" id="PF20256">
    <property type="entry name" value="MoCoBD_2"/>
    <property type="match status" value="1"/>
</dbReference>
<dbReference type="FunFam" id="3.30.365.10:FF:000001">
    <property type="entry name" value="Xanthine dehydrogenase oxidase"/>
    <property type="match status" value="1"/>
</dbReference>
<gene>
    <name evidence="5" type="ORF">BN11_4510012</name>
</gene>
<feature type="domain" description="Aldehyde oxidase/xanthine dehydrogenase a/b hammerhead" evidence="4">
    <location>
        <begin position="25"/>
        <end position="140"/>
    </location>
</feature>
<dbReference type="Proteomes" id="UP000035763">
    <property type="component" value="Unassembled WGS sequence"/>
</dbReference>
<dbReference type="Pfam" id="PF01315">
    <property type="entry name" value="Ald_Xan_dh_C"/>
    <property type="match status" value="1"/>
</dbReference>
<dbReference type="PANTHER" id="PTHR11908">
    <property type="entry name" value="XANTHINE DEHYDROGENASE"/>
    <property type="match status" value="1"/>
</dbReference>
<dbReference type="InterPro" id="IPR037165">
    <property type="entry name" value="AldOxase/xan_DH_Mopterin-bd_sf"/>
</dbReference>
<dbReference type="InterPro" id="IPR046867">
    <property type="entry name" value="AldOxase/xan_DH_MoCoBD2"/>
</dbReference>
<dbReference type="STRING" id="1193182.BN11_4510012"/>
<evidence type="ECO:0000256" key="3">
    <source>
        <dbReference type="ARBA" id="ARBA00053029"/>
    </source>
</evidence>
<dbReference type="RefSeq" id="WP_048699855.1">
    <property type="nucleotide sequence ID" value="NZ_HG764815.1"/>
</dbReference>
<reference evidence="5 6" key="1">
    <citation type="journal article" date="2013" name="ISME J.">
        <title>A metabolic model for members of the genus Tetrasphaera involved in enhanced biological phosphorus removal.</title>
        <authorList>
            <person name="Kristiansen R."/>
            <person name="Nguyen H.T.T."/>
            <person name="Saunders A.M."/>
            <person name="Nielsen J.L."/>
            <person name="Wimmer R."/>
            <person name="Le V.Q."/>
            <person name="McIlroy S.J."/>
            <person name="Petrovski S."/>
            <person name="Seviour R.J."/>
            <person name="Calteau A."/>
            <person name="Nielsen K.L."/>
            <person name="Nielsen P.H."/>
        </authorList>
    </citation>
    <scope>NUCLEOTIDE SEQUENCE [LARGE SCALE GENOMIC DNA]</scope>
    <source>
        <strain evidence="5 6">Ben110</strain>
    </source>
</reference>
<evidence type="ECO:0000313" key="5">
    <source>
        <dbReference type="EMBL" id="CCH74511.1"/>
    </source>
</evidence>
<keyword evidence="1" id="KW-0500">Molybdenum</keyword>
<dbReference type="SMART" id="SM01008">
    <property type="entry name" value="Ald_Xan_dh_C"/>
    <property type="match status" value="1"/>
</dbReference>
<dbReference type="AlphaFoldDB" id="W6K0D4"/>
<dbReference type="GO" id="GO:0005506">
    <property type="term" value="F:iron ion binding"/>
    <property type="evidence" value="ECO:0007669"/>
    <property type="project" value="InterPro"/>
</dbReference>
<dbReference type="InterPro" id="IPR016208">
    <property type="entry name" value="Ald_Oxase/xanthine_DH-like"/>
</dbReference>
<proteinExistence type="predicted"/>
<name>W6K0D4_9MICO</name>
<dbReference type="InterPro" id="IPR008274">
    <property type="entry name" value="AldOxase/xan_DH_MoCoBD1"/>
</dbReference>
<dbReference type="InterPro" id="IPR000674">
    <property type="entry name" value="Ald_Oxase/Xan_DH_a/b"/>
</dbReference>
<dbReference type="EMBL" id="CAJA01000392">
    <property type="protein sequence ID" value="CCH74511.1"/>
    <property type="molecule type" value="Genomic_DNA"/>
</dbReference>
<protein>
    <submittedName>
        <fullName evidence="5">Carbon-monoxide dehydrogenase (Acceptor)</fullName>
        <ecNumber evidence="5">1.2.99.2</ecNumber>
    </submittedName>
</protein>
<comment type="caution">
    <text evidence="5">The sequence shown here is derived from an EMBL/GenBank/DDBJ whole genome shotgun (WGS) entry which is preliminary data.</text>
</comment>
<sequence length="800" mass="85314">MTATTDPRQFTGKSQLRTEDARLLSGHAQFLDDITVPRMTEAAVLRSPLAHARIVSIDVSEAKALPGVHDVITGADLAAVAGEQPVIWRPIPDQRIPTMYALAVDTVRWVGQGVAAVVADTRYIAEDALELIDIDYEPLPVVADLDDALAPDAPRIYEDWPDNVTGSLTITQGDAGPAFTAADVVVSGSFRHHPSYGCPIETRGCIADFDPYADRLSMWTTTQSPNLARELLAQVLGLDVSKVRVRTPDLGGGFGMKFDFYPEDVIAALLSKRIGRPVKLLEDRRESFFASSRSRDMRHDFEMALTSDGTITGLRGTAYGVMGGAFGTVGSGPPWASILTSMGPYRIPNLELTIKPVLTNRSPYGSYRGWGVPKGNLVHERLIELAARELGVDRMDIRRKNFPAPEEFPFFSGAAFSYDSGRYADCLDLCLQAVADAAWEDRKAAAAAEGRSLGIGYGFHVEPGAYGPSRILNLVGLDHSGFDEVCVRMDSSGKVTVFSGQINMGQGTHTVYAQLAADGLGVPMEDITVVTGDTDSCPYTGYGTGGSRALPLGGAAIINATGRLRAKLIRIAASMLEANPEDIEIDSGRFFVAGTASQGVTTAEIGRAAYRNLNGLLPEEETPTLEEVDVFDPPNMTTSYGCTALLVEVDRETGQVDLLDCIQAHDAGVIVNPMLADGQLAGGLAQAFGGGLYEEFVYDEDAQMRTASFMDFLLPTASEIPPFTFVHQETPAPDIPGGMKGLGEAGTIAGVSLVGSAIDDALRDLGVAVDEFPVTPPRLLALIEAAQEGASSGADKEGTR</sequence>
<dbReference type="PANTHER" id="PTHR11908:SF132">
    <property type="entry name" value="ALDEHYDE OXIDASE 1-RELATED"/>
    <property type="match status" value="1"/>
</dbReference>